<dbReference type="InterPro" id="IPR006016">
    <property type="entry name" value="UspA"/>
</dbReference>
<dbReference type="PIRSF" id="PIRSF006276">
    <property type="entry name" value="UspA"/>
    <property type="match status" value="1"/>
</dbReference>
<dbReference type="PRINTS" id="PR01438">
    <property type="entry name" value="UNVRSLSTRESS"/>
</dbReference>
<comment type="subcellular location">
    <subcellularLocation>
        <location evidence="2">Cytoplasm</location>
    </subcellularLocation>
</comment>
<evidence type="ECO:0000313" key="4">
    <source>
        <dbReference type="EMBL" id="MBM7620587.1"/>
    </source>
</evidence>
<dbReference type="InterPro" id="IPR014729">
    <property type="entry name" value="Rossmann-like_a/b/a_fold"/>
</dbReference>
<dbReference type="PANTHER" id="PTHR46268">
    <property type="entry name" value="STRESS RESPONSE PROTEIN NHAX"/>
    <property type="match status" value="1"/>
</dbReference>
<comment type="caution">
    <text evidence="4">The sequence shown here is derived from an EMBL/GenBank/DDBJ whole genome shotgun (WGS) entry which is preliminary data.</text>
</comment>
<dbReference type="InterPro" id="IPR006015">
    <property type="entry name" value="Universal_stress_UspA"/>
</dbReference>
<evidence type="ECO:0000256" key="2">
    <source>
        <dbReference type="PIRNR" id="PIRNR006276"/>
    </source>
</evidence>
<dbReference type="Gene3D" id="3.40.50.620">
    <property type="entry name" value="HUPs"/>
    <property type="match status" value="1"/>
</dbReference>
<sequence>MELIYMDGSYRNILVAIDGSKEGKSAFNKAIHLCLQNNAALFIAHVIDIRSIATMEAYDVTMTDEAETHARELLHEYGEAAKGTGIHTVKTIMEFGSPKQALPNEIAEDHQIDLLVCGSSDMNLGERLIRGSVSEKIVRHANCDVLVVRH</sequence>
<dbReference type="Pfam" id="PF00582">
    <property type="entry name" value="Usp"/>
    <property type="match status" value="1"/>
</dbReference>
<dbReference type="SUPFAM" id="SSF52402">
    <property type="entry name" value="Adenine nucleotide alpha hydrolases-like"/>
    <property type="match status" value="1"/>
</dbReference>
<dbReference type="CDD" id="cd00293">
    <property type="entry name" value="USP-like"/>
    <property type="match status" value="1"/>
</dbReference>
<evidence type="ECO:0000259" key="3">
    <source>
        <dbReference type="Pfam" id="PF00582"/>
    </source>
</evidence>
<protein>
    <recommendedName>
        <fullName evidence="2">Universal stress protein</fullName>
    </recommendedName>
</protein>
<gene>
    <name evidence="4" type="ORF">JOC95_002440</name>
</gene>
<dbReference type="PANTHER" id="PTHR46268:SF6">
    <property type="entry name" value="UNIVERSAL STRESS PROTEIN UP12"/>
    <property type="match status" value="1"/>
</dbReference>
<proteinExistence type="inferred from homology"/>
<keyword evidence="5" id="KW-1185">Reference proteome</keyword>
<reference evidence="4 5" key="1">
    <citation type="submission" date="2021-01" db="EMBL/GenBank/DDBJ databases">
        <title>Genomic Encyclopedia of Type Strains, Phase IV (KMG-IV): sequencing the most valuable type-strain genomes for metagenomic binning, comparative biology and taxonomic classification.</title>
        <authorList>
            <person name="Goeker M."/>
        </authorList>
    </citation>
    <scope>NUCLEOTIDE SEQUENCE [LARGE SCALE GENOMIC DNA]</scope>
    <source>
        <strain evidence="4 5">DSM 25879</strain>
    </source>
</reference>
<dbReference type="EMBL" id="JAFBED010000004">
    <property type="protein sequence ID" value="MBM7620587.1"/>
    <property type="molecule type" value="Genomic_DNA"/>
</dbReference>
<organism evidence="4 5">
    <name type="scientific">Sutcliffiella tianshenii</name>
    <dbReference type="NCBI Taxonomy" id="1463404"/>
    <lineage>
        <taxon>Bacteria</taxon>
        <taxon>Bacillati</taxon>
        <taxon>Bacillota</taxon>
        <taxon>Bacilli</taxon>
        <taxon>Bacillales</taxon>
        <taxon>Bacillaceae</taxon>
        <taxon>Sutcliffiella</taxon>
    </lineage>
</organism>
<dbReference type="Proteomes" id="UP000737402">
    <property type="component" value="Unassembled WGS sequence"/>
</dbReference>
<evidence type="ECO:0000313" key="5">
    <source>
        <dbReference type="Proteomes" id="UP000737402"/>
    </source>
</evidence>
<keyword evidence="2" id="KW-0963">Cytoplasm</keyword>
<evidence type="ECO:0000256" key="1">
    <source>
        <dbReference type="ARBA" id="ARBA00008791"/>
    </source>
</evidence>
<feature type="domain" description="UspA" evidence="3">
    <location>
        <begin position="10"/>
        <end position="149"/>
    </location>
</feature>
<name>A0ABS2P0Y0_9BACI</name>
<accession>A0ABS2P0Y0</accession>
<comment type="similarity">
    <text evidence="1 2">Belongs to the universal stress protein A family.</text>
</comment>